<organism evidence="1 2">
    <name type="scientific">Lindgomyces ingoldianus</name>
    <dbReference type="NCBI Taxonomy" id="673940"/>
    <lineage>
        <taxon>Eukaryota</taxon>
        <taxon>Fungi</taxon>
        <taxon>Dikarya</taxon>
        <taxon>Ascomycota</taxon>
        <taxon>Pezizomycotina</taxon>
        <taxon>Dothideomycetes</taxon>
        <taxon>Pleosporomycetidae</taxon>
        <taxon>Pleosporales</taxon>
        <taxon>Lindgomycetaceae</taxon>
        <taxon>Lindgomyces</taxon>
    </lineage>
</organism>
<dbReference type="Proteomes" id="UP000799755">
    <property type="component" value="Unassembled WGS sequence"/>
</dbReference>
<proteinExistence type="predicted"/>
<accession>A0ACB6RE00</accession>
<evidence type="ECO:0000313" key="2">
    <source>
        <dbReference type="Proteomes" id="UP000799755"/>
    </source>
</evidence>
<gene>
    <name evidence="1" type="ORF">BDR25DRAFT_299453</name>
</gene>
<comment type="caution">
    <text evidence="1">The sequence shown here is derived from an EMBL/GenBank/DDBJ whole genome shotgun (WGS) entry which is preliminary data.</text>
</comment>
<reference evidence="1" key="1">
    <citation type="journal article" date="2020" name="Stud. Mycol.">
        <title>101 Dothideomycetes genomes: a test case for predicting lifestyles and emergence of pathogens.</title>
        <authorList>
            <person name="Haridas S."/>
            <person name="Albert R."/>
            <person name="Binder M."/>
            <person name="Bloem J."/>
            <person name="Labutti K."/>
            <person name="Salamov A."/>
            <person name="Andreopoulos B."/>
            <person name="Baker S."/>
            <person name="Barry K."/>
            <person name="Bills G."/>
            <person name="Bluhm B."/>
            <person name="Cannon C."/>
            <person name="Castanera R."/>
            <person name="Culley D."/>
            <person name="Daum C."/>
            <person name="Ezra D."/>
            <person name="Gonzalez J."/>
            <person name="Henrissat B."/>
            <person name="Kuo A."/>
            <person name="Liang C."/>
            <person name="Lipzen A."/>
            <person name="Lutzoni F."/>
            <person name="Magnuson J."/>
            <person name="Mondo S."/>
            <person name="Nolan M."/>
            <person name="Ohm R."/>
            <person name="Pangilinan J."/>
            <person name="Park H.-J."/>
            <person name="Ramirez L."/>
            <person name="Alfaro M."/>
            <person name="Sun H."/>
            <person name="Tritt A."/>
            <person name="Yoshinaga Y."/>
            <person name="Zwiers L.-H."/>
            <person name="Turgeon B."/>
            <person name="Goodwin S."/>
            <person name="Spatafora J."/>
            <person name="Crous P."/>
            <person name="Grigoriev I."/>
        </authorList>
    </citation>
    <scope>NUCLEOTIDE SEQUENCE</scope>
    <source>
        <strain evidence="1">ATCC 200398</strain>
    </source>
</reference>
<sequence>MDPVTRSKLTILRRQYFQLVEPTQLRWPDVNTLKSLNVQLWIFENLFDMDSIPTAPPDRYRLRVLKLLVCTLEASIGGSEEDEISDELMSTLSSLISSNIPSESVFAQQKAFVTYAYPPRSTDDGLSDDDLSVKLLESRSVISSSGTTGLRTWEAALLLGAFLASETGRRSVHGKNILELGAGTGMLSIFCAKHLSVSSVVATDGDEAVVDIIKTNIFLNSLDADESSNSSIRTAALRWGWSLDAATFEEDFGMDVPDVLLGADVTYDRSVIPSLVSTLREFFKLNPALRVLIAAAIRNEQTFEIFQNACIRNGFNLELTKFPPVPEHLQEGPFYSTTTPIQIWQISRSQPSRDPFSF</sequence>
<dbReference type="EMBL" id="MU003492">
    <property type="protein sequence ID" value="KAF2477558.1"/>
    <property type="molecule type" value="Genomic_DNA"/>
</dbReference>
<name>A0ACB6RE00_9PLEO</name>
<evidence type="ECO:0000313" key="1">
    <source>
        <dbReference type="EMBL" id="KAF2477558.1"/>
    </source>
</evidence>
<keyword evidence="2" id="KW-1185">Reference proteome</keyword>
<protein>
    <submittedName>
        <fullName evidence="1">Uncharacterized protein</fullName>
    </submittedName>
</protein>